<evidence type="ECO:0000256" key="9">
    <source>
        <dbReference type="ARBA" id="ARBA00022968"/>
    </source>
</evidence>
<keyword evidence="10 14" id="KW-1133">Transmembrane helix</keyword>
<dbReference type="PaxDb" id="55529-EKX55242"/>
<sequence length="1038" mass="117173">MVRERRRWMVGMAGGMAMGATMTFFVMLSLFHERLWPSTRPRRLATLSNVRVSLATIPSWMLFRASRSAVLQAEKELGKEFDVVSVQDSIKPLSISCSGEDKVSEEICELSMELSLAHLHGLWSSLSEVLPFAQTRRPSFNEADSCNVTSMSSSSHHGVHHVNVKCSNMGRRRRVGAFLSFINRHTKEEEEIPVLVSWLDHLSLPLFVAPFDLFLVAPFELSSLVEKQVSRLLRRRDDNAHKALCVRIRKWKDVGGGRVLCSTPGLEQGSVSSNVPIIWISKVAGDESSQTSTGKVDQVIRTLKAVEGSIGHVHNYEYFMFVEQSFFVCGRVFSHFLQNILSLRRSFTLIACGRELSCFLGEWRDLKFWSRAVSAPARERTSKSYSLLQVVGKEKIEFRRHFGDAPSFRSLEDMLFSADDEKGRQRCERTVRFSDEELHKPEAEETHEEETHCVGHIDMLAPCQDPHKTVSFLAHPRWSHQMRSKRRLLSVQILANDRPKQLLRTVMQLLTQLEPRCITIHLDHSKQDKIEPQQKLTTKVAHWLGSTFGTKWRRNGRKFLPAVTHRLGFQRNFASKNFTADLTPTDRLVHATWNALAYAFDDDPAGGACSPNATVILEDDLLPTHDAIEYFLMGKEIMDEDEEVLVVSAWNDNGFSLREGLRCATLRGEYFMSLGWLTTRRVFDRITSLPHLWPSVSVEHDGEQVVGSAIDGGWELPFLKLFKETGVGIFPAVSRVWHQSSRKGWSVNSLIQKQVLNAHTRLSSNASCTSDWTREKRYDQLIASTVSNGQWVNLSLYPCYKSLLAQAAPSSFVLATDLKFNSPPVVTLFHIFGLVKGFGRARGYYKGVIRFFFAQHNLLLLNSRSPFFRQAPARLRKLMLNERELSSFLDGTCAWHRQASHPLAVVNLPSSPSATTIVTLAAKRQSCSSACSQLNRTCKDWAALLAYSPSFLWSRGKLAPLNRSSSLLRGRPGVGYGSYLAFGREDLPILSKGEVLDGLPRLFRCRAVSGEEERICPCLERQYAAMAGAFGVLGTLDR</sequence>
<dbReference type="PANTHER" id="PTHR46396">
    <property type="entry name" value="PROTEIN O-LINKED-MANNOSE BETA-1,2-N-ACETYLGLUCOSAMINYLTRANSFERASE 1"/>
    <property type="match status" value="1"/>
</dbReference>
<evidence type="ECO:0000256" key="6">
    <source>
        <dbReference type="ARBA" id="ARBA00022679"/>
    </source>
</evidence>
<dbReference type="GO" id="GO:0047223">
    <property type="term" value="F:beta-1,3-galactosyl-O-glycosyl-glycoprotein beta-1,3-N-acetylglucosaminyltransferase activity"/>
    <property type="evidence" value="ECO:0007669"/>
    <property type="project" value="TreeGrafter"/>
</dbReference>
<dbReference type="GeneID" id="17311854"/>
<keyword evidence="7 14" id="KW-0812">Transmembrane</keyword>
<reference evidence="16" key="3">
    <citation type="submission" date="2016-03" db="UniProtKB">
        <authorList>
            <consortium name="EnsemblProtists"/>
        </authorList>
    </citation>
    <scope>IDENTIFICATION</scope>
</reference>
<evidence type="ECO:0000256" key="3">
    <source>
        <dbReference type="ARBA" id="ARBA00004922"/>
    </source>
</evidence>
<dbReference type="InterPro" id="IPR052463">
    <property type="entry name" value="O-linked_mannose_GnT"/>
</dbReference>
<comment type="similarity">
    <text evidence="4">Belongs to the glycosyltransferase 13 family.</text>
</comment>
<evidence type="ECO:0000256" key="11">
    <source>
        <dbReference type="ARBA" id="ARBA00023034"/>
    </source>
</evidence>
<keyword evidence="5" id="KW-0328">Glycosyltransferase</keyword>
<dbReference type="RefSeq" id="XP_005842222.1">
    <property type="nucleotide sequence ID" value="XM_005842165.1"/>
</dbReference>
<dbReference type="GO" id="GO:0000139">
    <property type="term" value="C:Golgi membrane"/>
    <property type="evidence" value="ECO:0007669"/>
    <property type="project" value="UniProtKB-SubCell"/>
</dbReference>
<evidence type="ECO:0000256" key="10">
    <source>
        <dbReference type="ARBA" id="ARBA00022989"/>
    </source>
</evidence>
<feature type="transmembrane region" description="Helical" evidence="14">
    <location>
        <begin position="12"/>
        <end position="32"/>
    </location>
</feature>
<keyword evidence="13" id="KW-0464">Manganese</keyword>
<evidence type="ECO:0000256" key="5">
    <source>
        <dbReference type="ARBA" id="ARBA00022676"/>
    </source>
</evidence>
<dbReference type="AlphaFoldDB" id="L1K3U4"/>
<dbReference type="KEGG" id="gtt:GUITHDRAFT_99024"/>
<keyword evidence="11" id="KW-0333">Golgi apparatus</keyword>
<evidence type="ECO:0000256" key="8">
    <source>
        <dbReference type="ARBA" id="ARBA00022723"/>
    </source>
</evidence>
<organism evidence="15">
    <name type="scientific">Guillardia theta (strain CCMP2712)</name>
    <name type="common">Cryptophyte</name>
    <dbReference type="NCBI Taxonomy" id="905079"/>
    <lineage>
        <taxon>Eukaryota</taxon>
        <taxon>Cryptophyceae</taxon>
        <taxon>Pyrenomonadales</taxon>
        <taxon>Geminigeraceae</taxon>
        <taxon>Guillardia</taxon>
    </lineage>
</organism>
<dbReference type="GO" id="GO:0016266">
    <property type="term" value="P:protein O-linked glycosylation via N-acetyl-galactosamine"/>
    <property type="evidence" value="ECO:0007669"/>
    <property type="project" value="TreeGrafter"/>
</dbReference>
<name>L1K3U4_GUITC</name>
<evidence type="ECO:0000313" key="15">
    <source>
        <dbReference type="EMBL" id="EKX55242.1"/>
    </source>
</evidence>
<evidence type="ECO:0000313" key="16">
    <source>
        <dbReference type="EnsemblProtists" id="EKX55242"/>
    </source>
</evidence>
<dbReference type="EnsemblProtists" id="EKX55242">
    <property type="protein sequence ID" value="EKX55242"/>
    <property type="gene ID" value="GUITHDRAFT_99024"/>
</dbReference>
<dbReference type="Proteomes" id="UP000011087">
    <property type="component" value="Unassembled WGS sequence"/>
</dbReference>
<dbReference type="Pfam" id="PF03071">
    <property type="entry name" value="GNT-I"/>
    <property type="match status" value="1"/>
</dbReference>
<dbReference type="HOGENOM" id="CLU_293109_0_0_1"/>
<keyword evidence="9" id="KW-0735">Signal-anchor</keyword>
<evidence type="ECO:0000256" key="1">
    <source>
        <dbReference type="ARBA" id="ARBA00001936"/>
    </source>
</evidence>
<evidence type="ECO:0000256" key="14">
    <source>
        <dbReference type="SAM" id="Phobius"/>
    </source>
</evidence>
<evidence type="ECO:0000256" key="12">
    <source>
        <dbReference type="ARBA" id="ARBA00023136"/>
    </source>
</evidence>
<gene>
    <name evidence="15" type="ORF">GUITHDRAFT_99024</name>
</gene>
<comment type="pathway">
    <text evidence="3">Protein modification; protein glycosylation.</text>
</comment>
<keyword evidence="12 14" id="KW-0472">Membrane</keyword>
<keyword evidence="8" id="KW-0479">Metal-binding</keyword>
<dbReference type="EMBL" id="JH992965">
    <property type="protein sequence ID" value="EKX55242.1"/>
    <property type="molecule type" value="Genomic_DNA"/>
</dbReference>
<keyword evidence="17" id="KW-1185">Reference proteome</keyword>
<evidence type="ECO:0000313" key="17">
    <source>
        <dbReference type="Proteomes" id="UP000011087"/>
    </source>
</evidence>
<evidence type="ECO:0000256" key="2">
    <source>
        <dbReference type="ARBA" id="ARBA00004323"/>
    </source>
</evidence>
<dbReference type="InterPro" id="IPR004139">
    <property type="entry name" value="Glyco_trans_13"/>
</dbReference>
<dbReference type="OrthoDB" id="440755at2759"/>
<dbReference type="PANTHER" id="PTHR46396:SF1">
    <property type="entry name" value="PROTEIN O-LINKED-MANNOSE BETA-1,2-N-ACETYLGLUCOSAMINYLTRANSFERASE 1"/>
    <property type="match status" value="1"/>
</dbReference>
<dbReference type="GO" id="GO:0046872">
    <property type="term" value="F:metal ion binding"/>
    <property type="evidence" value="ECO:0007669"/>
    <property type="project" value="UniProtKB-KW"/>
</dbReference>
<reference evidence="17" key="2">
    <citation type="submission" date="2012-11" db="EMBL/GenBank/DDBJ databases">
        <authorList>
            <person name="Kuo A."/>
            <person name="Curtis B.A."/>
            <person name="Tanifuji G."/>
            <person name="Burki F."/>
            <person name="Gruber A."/>
            <person name="Irimia M."/>
            <person name="Maruyama S."/>
            <person name="Arias M.C."/>
            <person name="Ball S.G."/>
            <person name="Gile G.H."/>
            <person name="Hirakawa Y."/>
            <person name="Hopkins J.F."/>
            <person name="Rensing S.A."/>
            <person name="Schmutz J."/>
            <person name="Symeonidi A."/>
            <person name="Elias M."/>
            <person name="Eveleigh R.J."/>
            <person name="Herman E.K."/>
            <person name="Klute M.J."/>
            <person name="Nakayama T."/>
            <person name="Obornik M."/>
            <person name="Reyes-Prieto A."/>
            <person name="Armbrust E.V."/>
            <person name="Aves S.J."/>
            <person name="Beiko R.G."/>
            <person name="Coutinho P."/>
            <person name="Dacks J.B."/>
            <person name="Durnford D.G."/>
            <person name="Fast N.M."/>
            <person name="Green B.R."/>
            <person name="Grisdale C."/>
            <person name="Hempe F."/>
            <person name="Henrissat B."/>
            <person name="Hoppner M.P."/>
            <person name="Ishida K.-I."/>
            <person name="Kim E."/>
            <person name="Koreny L."/>
            <person name="Kroth P.G."/>
            <person name="Liu Y."/>
            <person name="Malik S.-B."/>
            <person name="Maier U.G."/>
            <person name="McRose D."/>
            <person name="Mock T."/>
            <person name="Neilson J.A."/>
            <person name="Onodera N.T."/>
            <person name="Poole A.M."/>
            <person name="Pritham E.J."/>
            <person name="Richards T.A."/>
            <person name="Rocap G."/>
            <person name="Roy S.W."/>
            <person name="Sarai C."/>
            <person name="Schaack S."/>
            <person name="Shirato S."/>
            <person name="Slamovits C.H."/>
            <person name="Spencer D.F."/>
            <person name="Suzuki S."/>
            <person name="Worden A.Z."/>
            <person name="Zauner S."/>
            <person name="Barry K."/>
            <person name="Bell C."/>
            <person name="Bharti A.K."/>
            <person name="Crow J.A."/>
            <person name="Grimwood J."/>
            <person name="Kramer R."/>
            <person name="Lindquist E."/>
            <person name="Lucas S."/>
            <person name="Salamov A."/>
            <person name="McFadden G.I."/>
            <person name="Lane C.E."/>
            <person name="Keeling P.J."/>
            <person name="Gray M.W."/>
            <person name="Grigoriev I.V."/>
            <person name="Archibald J.M."/>
        </authorList>
    </citation>
    <scope>NUCLEOTIDE SEQUENCE</scope>
    <source>
        <strain evidence="17">CCMP2712</strain>
    </source>
</reference>
<dbReference type="SUPFAM" id="SSF53448">
    <property type="entry name" value="Nucleotide-diphospho-sugar transferases"/>
    <property type="match status" value="1"/>
</dbReference>
<evidence type="ECO:0000256" key="7">
    <source>
        <dbReference type="ARBA" id="ARBA00022692"/>
    </source>
</evidence>
<evidence type="ECO:0000256" key="4">
    <source>
        <dbReference type="ARBA" id="ARBA00006492"/>
    </source>
</evidence>
<dbReference type="UniPathway" id="UPA00378"/>
<comment type="cofactor">
    <cofactor evidence="1">
        <name>Mn(2+)</name>
        <dbReference type="ChEBI" id="CHEBI:29035"/>
    </cofactor>
</comment>
<dbReference type="Gene3D" id="3.90.550.10">
    <property type="entry name" value="Spore Coat Polysaccharide Biosynthesis Protein SpsA, Chain A"/>
    <property type="match status" value="1"/>
</dbReference>
<evidence type="ECO:0000256" key="13">
    <source>
        <dbReference type="ARBA" id="ARBA00023211"/>
    </source>
</evidence>
<protein>
    <submittedName>
        <fullName evidence="15 16">Uncharacterized protein</fullName>
    </submittedName>
</protein>
<dbReference type="InterPro" id="IPR029044">
    <property type="entry name" value="Nucleotide-diphossugar_trans"/>
</dbReference>
<proteinExistence type="inferred from homology"/>
<accession>L1K3U4</accession>
<comment type="subcellular location">
    <subcellularLocation>
        <location evidence="2">Golgi apparatus membrane</location>
        <topology evidence="2">Single-pass type II membrane protein</topology>
    </subcellularLocation>
</comment>
<keyword evidence="6" id="KW-0808">Transferase</keyword>
<reference evidence="15 17" key="1">
    <citation type="journal article" date="2012" name="Nature">
        <title>Algal genomes reveal evolutionary mosaicism and the fate of nucleomorphs.</title>
        <authorList>
            <consortium name="DOE Joint Genome Institute"/>
            <person name="Curtis B.A."/>
            <person name="Tanifuji G."/>
            <person name="Burki F."/>
            <person name="Gruber A."/>
            <person name="Irimia M."/>
            <person name="Maruyama S."/>
            <person name="Arias M.C."/>
            <person name="Ball S.G."/>
            <person name="Gile G.H."/>
            <person name="Hirakawa Y."/>
            <person name="Hopkins J.F."/>
            <person name="Kuo A."/>
            <person name="Rensing S.A."/>
            <person name="Schmutz J."/>
            <person name="Symeonidi A."/>
            <person name="Elias M."/>
            <person name="Eveleigh R.J."/>
            <person name="Herman E.K."/>
            <person name="Klute M.J."/>
            <person name="Nakayama T."/>
            <person name="Obornik M."/>
            <person name="Reyes-Prieto A."/>
            <person name="Armbrust E.V."/>
            <person name="Aves S.J."/>
            <person name="Beiko R.G."/>
            <person name="Coutinho P."/>
            <person name="Dacks J.B."/>
            <person name="Durnford D.G."/>
            <person name="Fast N.M."/>
            <person name="Green B.R."/>
            <person name="Grisdale C.J."/>
            <person name="Hempel F."/>
            <person name="Henrissat B."/>
            <person name="Hoppner M.P."/>
            <person name="Ishida K."/>
            <person name="Kim E."/>
            <person name="Koreny L."/>
            <person name="Kroth P.G."/>
            <person name="Liu Y."/>
            <person name="Malik S.B."/>
            <person name="Maier U.G."/>
            <person name="McRose D."/>
            <person name="Mock T."/>
            <person name="Neilson J.A."/>
            <person name="Onodera N.T."/>
            <person name="Poole A.M."/>
            <person name="Pritham E.J."/>
            <person name="Richards T.A."/>
            <person name="Rocap G."/>
            <person name="Roy S.W."/>
            <person name="Sarai C."/>
            <person name="Schaack S."/>
            <person name="Shirato S."/>
            <person name="Slamovits C.H."/>
            <person name="Spencer D.F."/>
            <person name="Suzuki S."/>
            <person name="Worden A.Z."/>
            <person name="Zauner S."/>
            <person name="Barry K."/>
            <person name="Bell C."/>
            <person name="Bharti A.K."/>
            <person name="Crow J.A."/>
            <person name="Grimwood J."/>
            <person name="Kramer R."/>
            <person name="Lindquist E."/>
            <person name="Lucas S."/>
            <person name="Salamov A."/>
            <person name="McFadden G.I."/>
            <person name="Lane C.E."/>
            <person name="Keeling P.J."/>
            <person name="Gray M.W."/>
            <person name="Grigoriev I.V."/>
            <person name="Archibald J.M."/>
        </authorList>
    </citation>
    <scope>NUCLEOTIDE SEQUENCE</scope>
    <source>
        <strain evidence="15 17">CCMP2712</strain>
    </source>
</reference>